<organism evidence="2 3">
    <name type="scientific">Streptomyces solicathayae</name>
    <dbReference type="NCBI Taxonomy" id="3081768"/>
    <lineage>
        <taxon>Bacteria</taxon>
        <taxon>Bacillati</taxon>
        <taxon>Actinomycetota</taxon>
        <taxon>Actinomycetes</taxon>
        <taxon>Kitasatosporales</taxon>
        <taxon>Streptomycetaceae</taxon>
        <taxon>Streptomyces</taxon>
    </lineage>
</organism>
<dbReference type="Gene3D" id="3.40.50.150">
    <property type="entry name" value="Vaccinia Virus protein VP39"/>
    <property type="match status" value="1"/>
</dbReference>
<reference evidence="2 3" key="1">
    <citation type="submission" date="2023-10" db="EMBL/GenBank/DDBJ databases">
        <title>The genome sequence of Streptomyces sp. HUAS YS2.</title>
        <authorList>
            <person name="Mo P."/>
        </authorList>
    </citation>
    <scope>NUCLEOTIDE SEQUENCE [LARGE SCALE GENOMIC DNA]</scope>
    <source>
        <strain evidence="2 3">HUAS YS2</strain>
    </source>
</reference>
<keyword evidence="2" id="KW-0808">Transferase</keyword>
<evidence type="ECO:0000313" key="2">
    <source>
        <dbReference type="EMBL" id="WOX24682.1"/>
    </source>
</evidence>
<dbReference type="SUPFAM" id="SSF53335">
    <property type="entry name" value="S-adenosyl-L-methionine-dependent methyltransferases"/>
    <property type="match status" value="1"/>
</dbReference>
<dbReference type="InterPro" id="IPR052514">
    <property type="entry name" value="SAM-dependent_MTase"/>
</dbReference>
<dbReference type="InterPro" id="IPR029063">
    <property type="entry name" value="SAM-dependent_MTases_sf"/>
</dbReference>
<dbReference type="PANTHER" id="PTHR34203">
    <property type="entry name" value="METHYLTRANSFERASE, FKBM FAMILY PROTEIN"/>
    <property type="match status" value="1"/>
</dbReference>
<gene>
    <name evidence="2" type="ORF">R2D22_26195</name>
</gene>
<dbReference type="InterPro" id="IPR006342">
    <property type="entry name" value="FkbM_mtfrase"/>
</dbReference>
<dbReference type="EMBL" id="CP137573">
    <property type="protein sequence ID" value="WOX24682.1"/>
    <property type="molecule type" value="Genomic_DNA"/>
</dbReference>
<name>A0ABZ0LYT5_9ACTN</name>
<dbReference type="Pfam" id="PF05050">
    <property type="entry name" value="Methyltransf_21"/>
    <property type="match status" value="1"/>
</dbReference>
<dbReference type="PANTHER" id="PTHR34203:SF13">
    <property type="entry name" value="EXPRESSED PROTEIN"/>
    <property type="match status" value="1"/>
</dbReference>
<sequence>MDLRQRAAMAVIRTGRQWLGRTQVARWPLAGAVVRQIVHLGYGSRPTRTAFRDLELTVPPSGSSITAGLLGGYYETIELDLFERLCAESRTVVDVGANLGVYSCLAARRLPPGGRVVAFEPVPENRALLRENVERNAARGAGEAGVDVVVEPLAVGAAAGTAVLRLARDCGQHFVTVDGSRGVPVRQVALDDHLPGLLGDGPDRSPVDVLKVDTEGYEGHVLRGARRILAEDRPTLLVEYCRDTLTRAGFRVEEFADLLAEVYDTIHVVDATAACVRTGAPRDLLTRPYGNRLFNIAAAARPEHAAVLAAWAARHTGRPRHAARHTRPLVPATEDTR</sequence>
<accession>A0ABZ0LYT5</accession>
<dbReference type="NCBIfam" id="TIGR01444">
    <property type="entry name" value="fkbM_fam"/>
    <property type="match status" value="1"/>
</dbReference>
<protein>
    <submittedName>
        <fullName evidence="2">FkbM family methyltransferase</fullName>
    </submittedName>
</protein>
<evidence type="ECO:0000313" key="3">
    <source>
        <dbReference type="Proteomes" id="UP001301731"/>
    </source>
</evidence>
<keyword evidence="3" id="KW-1185">Reference proteome</keyword>
<dbReference type="Proteomes" id="UP001301731">
    <property type="component" value="Chromosome"/>
</dbReference>
<feature type="domain" description="Methyltransferase FkbM" evidence="1">
    <location>
        <begin position="94"/>
        <end position="259"/>
    </location>
</feature>
<keyword evidence="2" id="KW-0489">Methyltransferase</keyword>
<dbReference type="GO" id="GO:0032259">
    <property type="term" value="P:methylation"/>
    <property type="evidence" value="ECO:0007669"/>
    <property type="project" value="UniProtKB-KW"/>
</dbReference>
<dbReference type="GO" id="GO:0008168">
    <property type="term" value="F:methyltransferase activity"/>
    <property type="evidence" value="ECO:0007669"/>
    <property type="project" value="UniProtKB-KW"/>
</dbReference>
<dbReference type="RefSeq" id="WP_318107128.1">
    <property type="nucleotide sequence ID" value="NZ_CP137573.1"/>
</dbReference>
<proteinExistence type="predicted"/>
<evidence type="ECO:0000259" key="1">
    <source>
        <dbReference type="Pfam" id="PF05050"/>
    </source>
</evidence>